<gene>
    <name evidence="1" type="ORF">BQ2448_1092</name>
</gene>
<keyword evidence="2" id="KW-1185">Reference proteome</keyword>
<accession>A0A238FEZ1</accession>
<organism evidence="1 2">
    <name type="scientific">Microbotryum intermedium</name>
    <dbReference type="NCBI Taxonomy" id="269621"/>
    <lineage>
        <taxon>Eukaryota</taxon>
        <taxon>Fungi</taxon>
        <taxon>Dikarya</taxon>
        <taxon>Basidiomycota</taxon>
        <taxon>Pucciniomycotina</taxon>
        <taxon>Microbotryomycetes</taxon>
        <taxon>Microbotryales</taxon>
        <taxon>Microbotryaceae</taxon>
        <taxon>Microbotryum</taxon>
    </lineage>
</organism>
<name>A0A238FEZ1_9BASI</name>
<proteinExistence type="predicted"/>
<dbReference type="AlphaFoldDB" id="A0A238FEZ1"/>
<dbReference type="STRING" id="269621.A0A238FEZ1"/>
<evidence type="ECO:0000313" key="1">
    <source>
        <dbReference type="EMBL" id="SCV69698.1"/>
    </source>
</evidence>
<dbReference type="EMBL" id="FMSP01000005">
    <property type="protein sequence ID" value="SCV69698.1"/>
    <property type="molecule type" value="Genomic_DNA"/>
</dbReference>
<dbReference type="OrthoDB" id="3629910at2759"/>
<dbReference type="Proteomes" id="UP000198372">
    <property type="component" value="Unassembled WGS sequence"/>
</dbReference>
<evidence type="ECO:0000313" key="2">
    <source>
        <dbReference type="Proteomes" id="UP000198372"/>
    </source>
</evidence>
<reference evidence="2" key="1">
    <citation type="submission" date="2016-09" db="EMBL/GenBank/DDBJ databases">
        <authorList>
            <person name="Jeantristanb JTB J.-T."/>
            <person name="Ricardo R."/>
        </authorList>
    </citation>
    <scope>NUCLEOTIDE SEQUENCE [LARGE SCALE GENOMIC DNA]</scope>
</reference>
<protein>
    <submittedName>
        <fullName evidence="1">BQ2448_1092 protein</fullName>
    </submittedName>
</protein>
<sequence length="73" mass="8147">MGARSLLFHPPRVNLFNASSLSPSLVREPHMTHWLESPTHPLCIAFETISYKAMSNNSPKGRGETWSQAILEA</sequence>